<evidence type="ECO:0000313" key="2">
    <source>
        <dbReference type="Proteomes" id="UP000003861"/>
    </source>
</evidence>
<dbReference type="EMBL" id="AFNT02000019">
    <property type="protein sequence ID" value="ERJ06184.1"/>
    <property type="molecule type" value="Genomic_DNA"/>
</dbReference>
<sequence>MSSDAGPFDLCNRALYRGGEIVTDRCFIGVLY</sequence>
<organism evidence="1 2">
    <name type="scientific">Halorhabdus tiamatea SARL4B</name>
    <dbReference type="NCBI Taxonomy" id="1033806"/>
    <lineage>
        <taxon>Archaea</taxon>
        <taxon>Methanobacteriati</taxon>
        <taxon>Methanobacteriota</taxon>
        <taxon>Stenosarchaea group</taxon>
        <taxon>Halobacteria</taxon>
        <taxon>Halobacteriales</taxon>
        <taxon>Haloarculaceae</taxon>
        <taxon>Halorhabdus</taxon>
    </lineage>
</organism>
<dbReference type="Proteomes" id="UP000003861">
    <property type="component" value="Unassembled WGS sequence"/>
</dbReference>
<evidence type="ECO:0000313" key="1">
    <source>
        <dbReference type="EMBL" id="ERJ06184.1"/>
    </source>
</evidence>
<accession>F7PKQ5</accession>
<name>F7PKQ5_9EURY</name>
<reference evidence="1 2" key="2">
    <citation type="journal article" date="2013" name="PLoS ONE">
        <title>INDIGO - INtegrated Data Warehouse of MIcrobial GenOmes with Examples from the Red Sea Extremophiles.</title>
        <authorList>
            <person name="Alam I."/>
            <person name="Antunes A."/>
            <person name="Kamau A.A."/>
            <person name="Ba Alawi W."/>
            <person name="Kalkatawi M."/>
            <person name="Stingl U."/>
            <person name="Bajic V.B."/>
        </authorList>
    </citation>
    <scope>NUCLEOTIDE SEQUENCE [LARGE SCALE GENOMIC DNA]</scope>
    <source>
        <strain evidence="1 2">SARL4B</strain>
    </source>
</reference>
<reference evidence="1 2" key="1">
    <citation type="journal article" date="2011" name="J. Bacteriol.">
        <title>Genome sequence of Halorhabdus tiamatea, the first archaeon isolated from a deep-sea anoxic brine lake.</title>
        <authorList>
            <person name="Antunes A."/>
            <person name="Alam I."/>
            <person name="Bajic V.B."/>
            <person name="Stingl U."/>
        </authorList>
    </citation>
    <scope>NUCLEOTIDE SEQUENCE [LARGE SCALE GENOMIC DNA]</scope>
    <source>
        <strain evidence="1 2">SARL4B</strain>
    </source>
</reference>
<protein>
    <submittedName>
        <fullName evidence="1">Uncharacterized protein</fullName>
    </submittedName>
</protein>
<gene>
    <name evidence="1" type="ORF">HLRTI_001813</name>
</gene>
<proteinExistence type="predicted"/>
<comment type="caution">
    <text evidence="1">The sequence shown here is derived from an EMBL/GenBank/DDBJ whole genome shotgun (WGS) entry which is preliminary data.</text>
</comment>
<dbReference type="AlphaFoldDB" id="F7PKQ5"/>